<keyword evidence="6 11" id="KW-0735">Signal-anchor</keyword>
<dbReference type="GO" id="GO:0000139">
    <property type="term" value="C:Golgi membrane"/>
    <property type="evidence" value="ECO:0007669"/>
    <property type="project" value="UniProtKB-SubCell"/>
</dbReference>
<organism evidence="14">
    <name type="scientific">Taenia asiatica</name>
    <name type="common">Asian tapeworm</name>
    <dbReference type="NCBI Taxonomy" id="60517"/>
    <lineage>
        <taxon>Eukaryota</taxon>
        <taxon>Metazoa</taxon>
        <taxon>Spiralia</taxon>
        <taxon>Lophotrochozoa</taxon>
        <taxon>Platyhelminthes</taxon>
        <taxon>Cestoda</taxon>
        <taxon>Eucestoda</taxon>
        <taxon>Cyclophyllidea</taxon>
        <taxon>Taeniidae</taxon>
        <taxon>Taenia</taxon>
    </lineage>
</organism>
<keyword evidence="8" id="KW-0472">Membrane</keyword>
<keyword evidence="9" id="KW-0325">Glycoprotein</keyword>
<protein>
    <recommendedName>
        <fullName evidence="3 11">Galactosylgalactosylxylosylprotein 3-beta-glucuronosyltransferase</fullName>
        <ecNumber evidence="3 11">2.4.1.135</ecNumber>
    </recommendedName>
</protein>
<evidence type="ECO:0000313" key="12">
    <source>
        <dbReference type="EMBL" id="VDK26137.1"/>
    </source>
</evidence>
<evidence type="ECO:0000256" key="3">
    <source>
        <dbReference type="ARBA" id="ARBA00012641"/>
    </source>
</evidence>
<comment type="cofactor">
    <cofactor evidence="11">
        <name>Mn(2+)</name>
        <dbReference type="ChEBI" id="CHEBI:29035"/>
    </cofactor>
</comment>
<reference evidence="14" key="1">
    <citation type="submission" date="2017-02" db="UniProtKB">
        <authorList>
            <consortium name="WormBaseParasite"/>
        </authorList>
    </citation>
    <scope>IDENTIFICATION</scope>
</reference>
<evidence type="ECO:0000256" key="7">
    <source>
        <dbReference type="ARBA" id="ARBA00022989"/>
    </source>
</evidence>
<dbReference type="UniPathway" id="UPA00378"/>
<evidence type="ECO:0000256" key="11">
    <source>
        <dbReference type="RuleBase" id="RU363127"/>
    </source>
</evidence>
<proteinExistence type="inferred from homology"/>
<dbReference type="InterPro" id="IPR029044">
    <property type="entry name" value="Nucleotide-diphossugar_trans"/>
</dbReference>
<evidence type="ECO:0000256" key="10">
    <source>
        <dbReference type="ARBA" id="ARBA00047979"/>
    </source>
</evidence>
<evidence type="ECO:0000313" key="13">
    <source>
        <dbReference type="Proteomes" id="UP000282613"/>
    </source>
</evidence>
<dbReference type="Pfam" id="PF03360">
    <property type="entry name" value="Glyco_transf_43"/>
    <property type="match status" value="1"/>
</dbReference>
<evidence type="ECO:0000256" key="5">
    <source>
        <dbReference type="ARBA" id="ARBA00022692"/>
    </source>
</evidence>
<evidence type="ECO:0000256" key="9">
    <source>
        <dbReference type="ARBA" id="ARBA00023180"/>
    </source>
</evidence>
<keyword evidence="11" id="KW-0479">Metal-binding</keyword>
<keyword evidence="4 11" id="KW-0808">Transferase</keyword>
<reference evidence="12 13" key="2">
    <citation type="submission" date="2018-11" db="EMBL/GenBank/DDBJ databases">
        <authorList>
            <consortium name="Pathogen Informatics"/>
        </authorList>
    </citation>
    <scope>NUCLEOTIDE SEQUENCE [LARGE SCALE GENOMIC DNA]</scope>
</reference>
<evidence type="ECO:0000256" key="6">
    <source>
        <dbReference type="ARBA" id="ARBA00022968"/>
    </source>
</evidence>
<keyword evidence="11" id="KW-0464">Manganese</keyword>
<evidence type="ECO:0000256" key="1">
    <source>
        <dbReference type="ARBA" id="ARBA00004606"/>
    </source>
</evidence>
<gene>
    <name evidence="12" type="ORF">TASK_LOCUS2777</name>
</gene>
<dbReference type="Proteomes" id="UP000282613">
    <property type="component" value="Unassembled WGS sequence"/>
</dbReference>
<dbReference type="EMBL" id="UYRS01003013">
    <property type="protein sequence ID" value="VDK26137.1"/>
    <property type="molecule type" value="Genomic_DNA"/>
</dbReference>
<dbReference type="WBParaSite" id="TASK_0000277601-mRNA-1">
    <property type="protein sequence ID" value="TASK_0000277601-mRNA-1"/>
    <property type="gene ID" value="TASK_0000277601"/>
</dbReference>
<dbReference type="AlphaFoldDB" id="A0A0R3VZD2"/>
<dbReference type="GO" id="GO:0015018">
    <property type="term" value="F:galactosylgalactosylxylosylprotein 3-beta-glucuronosyltransferase activity"/>
    <property type="evidence" value="ECO:0007669"/>
    <property type="project" value="UniProtKB-UniRule"/>
</dbReference>
<evidence type="ECO:0000256" key="8">
    <source>
        <dbReference type="ARBA" id="ARBA00023136"/>
    </source>
</evidence>
<dbReference type="InterPro" id="IPR005027">
    <property type="entry name" value="Glyco_trans_43"/>
</dbReference>
<comment type="subcellular location">
    <subcellularLocation>
        <location evidence="11">Golgi apparatus membrane</location>
        <topology evidence="11">Single-pass type II membrane protein</topology>
    </subcellularLocation>
    <subcellularLocation>
        <location evidence="1">Membrane</location>
        <topology evidence="1">Single-pass type II membrane protein</topology>
    </subcellularLocation>
</comment>
<dbReference type="EC" id="2.4.1.135" evidence="3 11"/>
<dbReference type="STRING" id="60517.A0A0R3VZD2"/>
<keyword evidence="7" id="KW-1133">Transmembrane helix</keyword>
<evidence type="ECO:0000313" key="14">
    <source>
        <dbReference type="WBParaSite" id="TASK_0000277601-mRNA-1"/>
    </source>
</evidence>
<keyword evidence="11" id="KW-0333">Golgi apparatus</keyword>
<keyword evidence="13" id="KW-1185">Reference proteome</keyword>
<name>A0A0R3VZD2_TAEAS</name>
<keyword evidence="5" id="KW-0812">Transmembrane</keyword>
<comment type="catalytic activity">
    <reaction evidence="10 11">
        <text>3-O-(beta-D-galactosyl-(1-&gt;3)-beta-D-galactosyl-(1-&gt;4)-beta-D-xylosyl)-L-seryl-[protein] + UDP-alpha-D-glucuronate = 3-O-(beta-D-GlcA-(1-&gt;3)-beta-D-Gal-(1-&gt;3)-beta-D-Gal-(1-&gt;4)-beta-D-Xyl)-L-seryl-[protein] + UDP + H(+)</text>
        <dbReference type="Rhea" id="RHEA:24168"/>
        <dbReference type="Rhea" id="RHEA-COMP:12571"/>
        <dbReference type="Rhea" id="RHEA-COMP:12573"/>
        <dbReference type="ChEBI" id="CHEBI:15378"/>
        <dbReference type="ChEBI" id="CHEBI:58052"/>
        <dbReference type="ChEBI" id="CHEBI:58223"/>
        <dbReference type="ChEBI" id="CHEBI:132090"/>
        <dbReference type="ChEBI" id="CHEBI:132093"/>
        <dbReference type="EC" id="2.4.1.135"/>
    </reaction>
</comment>
<accession>A0A0R3VZD2</accession>
<comment type="similarity">
    <text evidence="2 11">Belongs to the glycosyltransferase 43 family.</text>
</comment>
<dbReference type="SUPFAM" id="SSF53448">
    <property type="entry name" value="Nucleotide-diphospho-sugar transferases"/>
    <property type="match status" value="1"/>
</dbReference>
<evidence type="ECO:0000256" key="2">
    <source>
        <dbReference type="ARBA" id="ARBA00007706"/>
    </source>
</evidence>
<comment type="pathway">
    <text evidence="11">Protein modification; protein glycosylation.</text>
</comment>
<dbReference type="Gene3D" id="3.90.550.10">
    <property type="entry name" value="Spore Coat Polysaccharide Biosynthesis Protein SpsA, Chain A"/>
    <property type="match status" value="1"/>
</dbReference>
<dbReference type="OrthoDB" id="675023at2759"/>
<sequence>MRFALPSLERPDVAPYDQSLRVNSTQQSAQLVTDEYAVNEDVWSSMRTLKRGATWPVGLAASSDWGGCITNPANGNKISCIWSNYKSDRKFPIDMAASAVNLNL</sequence>
<dbReference type="GO" id="GO:0046872">
    <property type="term" value="F:metal ion binding"/>
    <property type="evidence" value="ECO:0007669"/>
    <property type="project" value="UniProtKB-KW"/>
</dbReference>
<evidence type="ECO:0000256" key="4">
    <source>
        <dbReference type="ARBA" id="ARBA00022679"/>
    </source>
</evidence>